<feature type="compositionally biased region" description="Basic residues" evidence="1">
    <location>
        <begin position="1"/>
        <end position="10"/>
    </location>
</feature>
<feature type="region of interest" description="Disordered" evidence="1">
    <location>
        <begin position="242"/>
        <end position="426"/>
    </location>
</feature>
<sequence length="1398" mass="159134">MGKKARKTRWRTLTIDDNEYSDSEESSTTTTQRLPKGYQPKSYYNKSLILVSQRPRRRYQHDSTKSTRSSSTASENKITFNEDEYTKITTPRQDVLFKKGYLNKPKNYQTQTSTGTSTTSTGNSTGNGTPDHQSTDLEYESQFVFPNGFVDQNGIYYINSYETYPLMLYNPPTYYPEFSNFKSKRYSTGSLTESTSPNNEEATSQDFSGGEASNNVSDYSGHHQVYNMVYPGYYVNGVCPPHDAVDGQNQTDQTRRIKKRRRRKTSKSQTAHDSSEYTEDENDSCNEESQSNVQVTEAVCETDKKTEQNEETPVENVEKPIEEVEKEMEGTKNVETKDIEDNPEVKDESKLEVESDKVESKEEDVEISKESPNCTPPTEPEVQEATEKPPNEEISTEVHQSPLETKQDSTIEHPQDPPPEPILQKSELKPDAEEFIPRAYRNNEIPINPNLQFIKVPPNFIPIPIVPLGDFNGQNYNPTFIPSGIPINFLPPDPKLYPNFVGFVPNAHFVPRAEPGTEENCTNGEESVTSNTEDVAACDNSSTANNEKEHHVEKVAEKTSVQNVNNKTIDIATIVSKLEEAAKEQDSKEAQKLNQEGEASQSSPRRRFDNKNNKMNQKYKNIPNYRRNNYNSAQNSPQRNIHSFKANNEEYKEIKPKEISGFISEQNLDKDPNLCNGTPAMESRPNVQELSYTKRNSENRRNWKFHAPQTGSPKWQPNSPVRNYRPMQNNKPMAENSIRDYKFNQQSRNYSATVKNKTTTHPNEQKPFDRQVSEKQKYNQNSTSEVKNENTKTPTLQPKQPNQWISVSSRKKRKNKNPDESEVSFEENDDHSERDLFEKYDVNQLVDVVPPTQEEEEIIKVQTKEEIEIGDIINTITQNEASLINNMENISLNLMIRSVDDIEKELIVKDPVETETLTSEADIILNEEEITEEKLKIESVAVSKVNSAEQEEVVKAKNSKKSKKGTQKPTTKRVIITDVDLSMQCEEVKTPSLKKIVTKVTEQSNESVKVIPTEEKIEKQIEEEPLKKDEEEEKKKGKKKKKKPSKTTIASSLSSSNTTINNMDDSYDFLLDSALSPESVEKSNVEISQELDKIIQKGMYSSLEEKVKSLNIDDSDGFFKSVFSNLSNINPSVDKNSFNKTLDLTKALQDSRSLFRPSSVSEETNSHNRDFNKVLPDLDSPDEDGIFLENTKLTDTLQGQIATNDKQTEETPNEDTNGHYEPGGEIKNEAEVELKILYPITEAVKEWMSRTRETTPDVEILKSPDAIYKEFCDSASETDTVVSDSTAVGDEEITIFTKDSELNSEEASMQQQDLMEYWENDFGVCELKNQTGGENGPMLTDQNNHIEQGEDVLEVYDSKYGNNEDYLNLQREIKEKVNNSNHAKHGNLPYRAICCSIM</sequence>
<feature type="compositionally biased region" description="Basic and acidic residues" evidence="1">
    <location>
        <begin position="405"/>
        <end position="415"/>
    </location>
</feature>
<name>V5GHW2_ANOGL</name>
<feature type="compositionally biased region" description="Polar residues" evidence="1">
    <location>
        <begin position="626"/>
        <end position="640"/>
    </location>
</feature>
<feature type="compositionally biased region" description="Low complexity" evidence="1">
    <location>
        <begin position="1046"/>
        <end position="1057"/>
    </location>
</feature>
<accession>V5GHW2</accession>
<feature type="compositionally biased region" description="Low complexity" evidence="1">
    <location>
        <begin position="109"/>
        <end position="129"/>
    </location>
</feature>
<feature type="region of interest" description="Disordered" evidence="1">
    <location>
        <begin position="694"/>
        <end position="732"/>
    </location>
</feature>
<feature type="compositionally biased region" description="Polar residues" evidence="1">
    <location>
        <begin position="778"/>
        <end position="807"/>
    </location>
</feature>
<feature type="region of interest" description="Disordered" evidence="1">
    <location>
        <begin position="1028"/>
        <end position="1057"/>
    </location>
</feature>
<feature type="compositionally biased region" description="Polar residues" evidence="1">
    <location>
        <begin position="519"/>
        <end position="545"/>
    </location>
</feature>
<organism evidence="2">
    <name type="scientific">Anoplophora glabripennis</name>
    <name type="common">Asian longhorn beetle</name>
    <name type="synonym">Anoplophora nobilis</name>
    <dbReference type="NCBI Taxonomy" id="217634"/>
    <lineage>
        <taxon>Eukaryota</taxon>
        <taxon>Metazoa</taxon>
        <taxon>Ecdysozoa</taxon>
        <taxon>Arthropoda</taxon>
        <taxon>Hexapoda</taxon>
        <taxon>Insecta</taxon>
        <taxon>Pterygota</taxon>
        <taxon>Neoptera</taxon>
        <taxon>Endopterygota</taxon>
        <taxon>Coleoptera</taxon>
        <taxon>Polyphaga</taxon>
        <taxon>Cucujiformia</taxon>
        <taxon>Chrysomeloidea</taxon>
        <taxon>Cerambycidae</taxon>
        <taxon>Lamiinae</taxon>
        <taxon>Lamiini</taxon>
        <taxon>Anoplophora</taxon>
    </lineage>
</organism>
<feature type="compositionally biased region" description="Basic and acidic residues" evidence="1">
    <location>
        <begin position="546"/>
        <end position="555"/>
    </location>
</feature>
<feature type="region of interest" description="Disordered" evidence="1">
    <location>
        <begin position="187"/>
        <end position="218"/>
    </location>
</feature>
<feature type="region of interest" description="Disordered" evidence="1">
    <location>
        <begin position="514"/>
        <end position="555"/>
    </location>
</feature>
<feature type="compositionally biased region" description="Acidic residues" evidence="1">
    <location>
        <begin position="276"/>
        <end position="286"/>
    </location>
</feature>
<reference evidence="2" key="1">
    <citation type="submission" date="2013-07" db="EMBL/GenBank/DDBJ databases">
        <title>Midgut Transcriptome Profiling of Anoplphora glabripennis, a Lignocellulose Degrading, Wood-Boring Cerambycid.</title>
        <authorList>
            <person name="Scully E.D."/>
            <person name="Hoover K."/>
            <person name="Carlson J.E."/>
            <person name="Tien M."/>
            <person name="Geib S.M."/>
        </authorList>
    </citation>
    <scope>NUCLEOTIDE SEQUENCE</scope>
</reference>
<feature type="compositionally biased region" description="Acidic residues" evidence="1">
    <location>
        <begin position="16"/>
        <end position="25"/>
    </location>
</feature>
<feature type="region of interest" description="Disordered" evidence="1">
    <location>
        <begin position="1202"/>
        <end position="1224"/>
    </location>
</feature>
<dbReference type="EMBL" id="GALX01004837">
    <property type="protein sequence ID" value="JAB63629.1"/>
    <property type="molecule type" value="Transcribed_RNA"/>
</dbReference>
<feature type="compositionally biased region" description="Basic residues" evidence="1">
    <location>
        <begin position="256"/>
        <end position="266"/>
    </location>
</feature>
<feature type="region of interest" description="Disordered" evidence="1">
    <location>
        <begin position="105"/>
        <end position="134"/>
    </location>
</feature>
<feature type="region of interest" description="Disordered" evidence="1">
    <location>
        <begin position="753"/>
        <end position="835"/>
    </location>
</feature>
<feature type="compositionally biased region" description="Polar residues" evidence="1">
    <location>
        <begin position="709"/>
        <end position="731"/>
    </location>
</feature>
<feature type="compositionally biased region" description="Acidic residues" evidence="1">
    <location>
        <begin position="820"/>
        <end position="830"/>
    </location>
</feature>
<feature type="compositionally biased region" description="Polar residues" evidence="1">
    <location>
        <begin position="592"/>
        <end position="603"/>
    </location>
</feature>
<feature type="region of interest" description="Disordered" evidence="1">
    <location>
        <begin position="1"/>
        <end position="78"/>
    </location>
</feature>
<feature type="compositionally biased region" description="Basic residues" evidence="1">
    <location>
        <begin position="1036"/>
        <end position="1045"/>
    </location>
</feature>
<protein>
    <submittedName>
        <fullName evidence="2">Uncharacterized protein</fullName>
    </submittedName>
</protein>
<feature type="compositionally biased region" description="Basic and acidic residues" evidence="1">
    <location>
        <begin position="316"/>
        <end position="360"/>
    </location>
</feature>
<proteinExistence type="predicted"/>
<feature type="compositionally biased region" description="Polar residues" evidence="1">
    <location>
        <begin position="753"/>
        <end position="762"/>
    </location>
</feature>
<evidence type="ECO:0000256" key="1">
    <source>
        <dbReference type="SAM" id="MobiDB-lite"/>
    </source>
</evidence>
<feature type="region of interest" description="Disordered" evidence="1">
    <location>
        <begin position="951"/>
        <end position="970"/>
    </location>
</feature>
<feature type="compositionally biased region" description="Basic and acidic residues" evidence="1">
    <location>
        <begin position="582"/>
        <end position="591"/>
    </location>
</feature>
<feature type="region of interest" description="Disordered" evidence="1">
    <location>
        <begin position="582"/>
        <end position="640"/>
    </location>
</feature>
<evidence type="ECO:0000313" key="2">
    <source>
        <dbReference type="EMBL" id="JAB63629.1"/>
    </source>
</evidence>
<feature type="compositionally biased region" description="Basic and acidic residues" evidence="1">
    <location>
        <begin position="763"/>
        <end position="777"/>
    </location>
</feature>
<feature type="compositionally biased region" description="Basic residues" evidence="1">
    <location>
        <begin position="957"/>
        <end position="966"/>
    </location>
</feature>
<feature type="region of interest" description="Disordered" evidence="1">
    <location>
        <begin position="1155"/>
        <end position="1176"/>
    </location>
</feature>